<name>A0A401ZM02_9CHLR</name>
<reference evidence="2" key="1">
    <citation type="submission" date="2018-12" db="EMBL/GenBank/DDBJ databases">
        <title>Tengunoibacter tsumagoiensis gen. nov., sp. nov., Dictyobacter kobayashii sp. nov., D. alpinus sp. nov., and D. joshuensis sp. nov. and description of Dictyobacteraceae fam. nov. within the order Ktedonobacterales isolated from Tengu-no-mugimeshi.</title>
        <authorList>
            <person name="Wang C.M."/>
            <person name="Zheng Y."/>
            <person name="Sakai Y."/>
            <person name="Toyoda A."/>
            <person name="Minakuchi Y."/>
            <person name="Abe K."/>
            <person name="Yokota A."/>
            <person name="Yabe S."/>
        </authorList>
    </citation>
    <scope>NUCLEOTIDE SEQUENCE [LARGE SCALE GENOMIC DNA]</scope>
    <source>
        <strain evidence="2">S-27</strain>
    </source>
</reference>
<evidence type="ECO:0000313" key="1">
    <source>
        <dbReference type="EMBL" id="GCE07883.1"/>
    </source>
</evidence>
<comment type="caution">
    <text evidence="1">The sequence shown here is derived from an EMBL/GenBank/DDBJ whole genome shotgun (WGS) entry which is preliminary data.</text>
</comment>
<organism evidence="1 2">
    <name type="scientific">Dictyobacter aurantiacus</name>
    <dbReference type="NCBI Taxonomy" id="1936993"/>
    <lineage>
        <taxon>Bacteria</taxon>
        <taxon>Bacillati</taxon>
        <taxon>Chloroflexota</taxon>
        <taxon>Ktedonobacteria</taxon>
        <taxon>Ktedonobacterales</taxon>
        <taxon>Dictyobacteraceae</taxon>
        <taxon>Dictyobacter</taxon>
    </lineage>
</organism>
<accession>A0A401ZM02</accession>
<dbReference type="InterPro" id="IPR015943">
    <property type="entry name" value="WD40/YVTN_repeat-like_dom_sf"/>
</dbReference>
<proteinExistence type="predicted"/>
<dbReference type="OrthoDB" id="9812921at2"/>
<dbReference type="SUPFAM" id="SSF82171">
    <property type="entry name" value="DPP6 N-terminal domain-like"/>
    <property type="match status" value="1"/>
</dbReference>
<dbReference type="Gene3D" id="2.130.10.10">
    <property type="entry name" value="YVTN repeat-like/Quinoprotein amine dehydrogenase"/>
    <property type="match status" value="1"/>
</dbReference>
<dbReference type="Proteomes" id="UP000287224">
    <property type="component" value="Unassembled WGS sequence"/>
</dbReference>
<gene>
    <name evidence="1" type="ORF">KDAU_52120</name>
</gene>
<sequence length="147" mass="16185">MENEKFIKNNGEQTIRAGEDAKLAISRREFSLGLSGIMFARTVLEMSGHHEANTPTTKTTSPQKLEPQALDQAQYVLSGTAGSLWSPDSRHIAAFQENTVTLYNASAGTPELIYNQHTDEILTVKWSADSKYLAQAGLIMSSMYGMQ</sequence>
<dbReference type="AlphaFoldDB" id="A0A401ZM02"/>
<keyword evidence="2" id="KW-1185">Reference proteome</keyword>
<dbReference type="RefSeq" id="WP_126600028.1">
    <property type="nucleotide sequence ID" value="NZ_BIFQ01000002.1"/>
</dbReference>
<protein>
    <submittedName>
        <fullName evidence="1">Uncharacterized protein</fullName>
    </submittedName>
</protein>
<evidence type="ECO:0000313" key="2">
    <source>
        <dbReference type="Proteomes" id="UP000287224"/>
    </source>
</evidence>
<dbReference type="EMBL" id="BIFQ01000002">
    <property type="protein sequence ID" value="GCE07883.1"/>
    <property type="molecule type" value="Genomic_DNA"/>
</dbReference>